<evidence type="ECO:0000313" key="5">
    <source>
        <dbReference type="Proteomes" id="UP000225706"/>
    </source>
</evidence>
<feature type="domain" description="BRICHOS" evidence="3">
    <location>
        <begin position="67"/>
        <end position="159"/>
    </location>
</feature>
<keyword evidence="1" id="KW-1015">Disulfide bond</keyword>
<comment type="caution">
    <text evidence="4">The sequence shown here is derived from an EMBL/GenBank/DDBJ whole genome shotgun (WGS) entry which is preliminary data.</text>
</comment>
<name>A0A2B4RZT0_STYPI</name>
<feature type="chain" id="PRO_5013129386" description="BRICHOS domain-containing protein" evidence="2">
    <location>
        <begin position="22"/>
        <end position="185"/>
    </location>
</feature>
<dbReference type="PANTHER" id="PTHR16483">
    <property type="entry name" value="GASTROKINE 1"/>
    <property type="match status" value="1"/>
</dbReference>
<organism evidence="4 5">
    <name type="scientific">Stylophora pistillata</name>
    <name type="common">Smooth cauliflower coral</name>
    <dbReference type="NCBI Taxonomy" id="50429"/>
    <lineage>
        <taxon>Eukaryota</taxon>
        <taxon>Metazoa</taxon>
        <taxon>Cnidaria</taxon>
        <taxon>Anthozoa</taxon>
        <taxon>Hexacorallia</taxon>
        <taxon>Scleractinia</taxon>
        <taxon>Astrocoeniina</taxon>
        <taxon>Pocilloporidae</taxon>
        <taxon>Stylophora</taxon>
    </lineage>
</organism>
<dbReference type="OrthoDB" id="5978086at2759"/>
<accession>A0A2B4RZT0</accession>
<dbReference type="AlphaFoldDB" id="A0A2B4RZT0"/>
<keyword evidence="2" id="KW-0732">Signal</keyword>
<dbReference type="EMBL" id="LSMT01000216">
    <property type="protein sequence ID" value="PFX23151.1"/>
    <property type="molecule type" value="Genomic_DNA"/>
</dbReference>
<dbReference type="InterPro" id="IPR007084">
    <property type="entry name" value="BRICHOS_dom"/>
</dbReference>
<feature type="signal peptide" evidence="2">
    <location>
        <begin position="1"/>
        <end position="21"/>
    </location>
</feature>
<dbReference type="SMART" id="SM01039">
    <property type="entry name" value="BRICHOS"/>
    <property type="match status" value="1"/>
</dbReference>
<evidence type="ECO:0000259" key="3">
    <source>
        <dbReference type="PROSITE" id="PS50869"/>
    </source>
</evidence>
<sequence>MLAKPILALLLLVATANWTSANPVRSARSPKKVVDYKVDIRETGTQYNETIEIDTERQTELFKVPAHNDVDESNILHDFKTNMTMMLLPEKKICYLMPLSEDVPTPEKLESDLDKTEEVDEDKSKIMESKWTVDNEMVDRSVLSDDLANFCPDYPIYRAKMMDDSMTSTRIETEGVLRTVKKKKT</sequence>
<protein>
    <recommendedName>
        <fullName evidence="3">BRICHOS domain-containing protein</fullName>
    </recommendedName>
</protein>
<evidence type="ECO:0000313" key="4">
    <source>
        <dbReference type="EMBL" id="PFX23151.1"/>
    </source>
</evidence>
<dbReference type="Pfam" id="PF04089">
    <property type="entry name" value="BRICHOS"/>
    <property type="match status" value="1"/>
</dbReference>
<keyword evidence="5" id="KW-1185">Reference proteome</keyword>
<proteinExistence type="predicted"/>
<dbReference type="PROSITE" id="PS50869">
    <property type="entry name" value="BRICHOS"/>
    <property type="match status" value="1"/>
</dbReference>
<reference evidence="5" key="1">
    <citation type="journal article" date="2017" name="bioRxiv">
        <title>Comparative analysis of the genomes of Stylophora pistillata and Acropora digitifera provides evidence for extensive differences between species of corals.</title>
        <authorList>
            <person name="Voolstra C.R."/>
            <person name="Li Y."/>
            <person name="Liew Y.J."/>
            <person name="Baumgarten S."/>
            <person name="Zoccola D."/>
            <person name="Flot J.-F."/>
            <person name="Tambutte S."/>
            <person name="Allemand D."/>
            <person name="Aranda M."/>
        </authorList>
    </citation>
    <scope>NUCLEOTIDE SEQUENCE [LARGE SCALE GENOMIC DNA]</scope>
</reference>
<dbReference type="InterPro" id="IPR051772">
    <property type="entry name" value="Gastrokine"/>
</dbReference>
<gene>
    <name evidence="4" type="ORF">AWC38_SpisGene12299</name>
</gene>
<evidence type="ECO:0000256" key="1">
    <source>
        <dbReference type="ARBA" id="ARBA00023157"/>
    </source>
</evidence>
<dbReference type="Proteomes" id="UP000225706">
    <property type="component" value="Unassembled WGS sequence"/>
</dbReference>
<evidence type="ECO:0000256" key="2">
    <source>
        <dbReference type="SAM" id="SignalP"/>
    </source>
</evidence>
<dbReference type="Gene3D" id="3.30.390.150">
    <property type="match status" value="1"/>
</dbReference>